<name>A0A8H3QXQ6_9GLOM</name>
<dbReference type="Proteomes" id="UP000615446">
    <property type="component" value="Unassembled WGS sequence"/>
</dbReference>
<protein>
    <submittedName>
        <fullName evidence="2">Uncharacterized protein</fullName>
    </submittedName>
</protein>
<evidence type="ECO:0000256" key="1">
    <source>
        <dbReference type="SAM" id="Phobius"/>
    </source>
</evidence>
<reference evidence="2" key="1">
    <citation type="submission" date="2019-10" db="EMBL/GenBank/DDBJ databases">
        <title>Conservation and host-specific expression of non-tandemly repeated heterogenous ribosome RNA gene in arbuscular mycorrhizal fungi.</title>
        <authorList>
            <person name="Maeda T."/>
            <person name="Kobayashi Y."/>
            <person name="Nakagawa T."/>
            <person name="Ezawa T."/>
            <person name="Yamaguchi K."/>
            <person name="Bino T."/>
            <person name="Nishimoto Y."/>
            <person name="Shigenobu S."/>
            <person name="Kawaguchi M."/>
        </authorList>
    </citation>
    <scope>NUCLEOTIDE SEQUENCE</scope>
    <source>
        <strain evidence="2">HR1</strain>
    </source>
</reference>
<keyword evidence="1" id="KW-0812">Transmembrane</keyword>
<dbReference type="AlphaFoldDB" id="A0A8H3QXQ6"/>
<evidence type="ECO:0000313" key="3">
    <source>
        <dbReference type="Proteomes" id="UP000615446"/>
    </source>
</evidence>
<proteinExistence type="predicted"/>
<dbReference type="EMBL" id="BLAL01000246">
    <property type="protein sequence ID" value="GES96033.1"/>
    <property type="molecule type" value="Genomic_DNA"/>
</dbReference>
<keyword evidence="1" id="KW-0472">Membrane</keyword>
<feature type="transmembrane region" description="Helical" evidence="1">
    <location>
        <begin position="12"/>
        <end position="34"/>
    </location>
</feature>
<organism evidence="2 3">
    <name type="scientific">Rhizophagus clarus</name>
    <dbReference type="NCBI Taxonomy" id="94130"/>
    <lineage>
        <taxon>Eukaryota</taxon>
        <taxon>Fungi</taxon>
        <taxon>Fungi incertae sedis</taxon>
        <taxon>Mucoromycota</taxon>
        <taxon>Glomeromycotina</taxon>
        <taxon>Glomeromycetes</taxon>
        <taxon>Glomerales</taxon>
        <taxon>Glomeraceae</taxon>
        <taxon>Rhizophagus</taxon>
    </lineage>
</organism>
<gene>
    <name evidence="2" type="ORF">RCL2_002267900</name>
</gene>
<accession>A0A8H3QXQ6</accession>
<evidence type="ECO:0000313" key="2">
    <source>
        <dbReference type="EMBL" id="GES96033.1"/>
    </source>
</evidence>
<comment type="caution">
    <text evidence="2">The sequence shown here is derived from an EMBL/GenBank/DDBJ whole genome shotgun (WGS) entry which is preliminary data.</text>
</comment>
<sequence length="371" mass="42444">MLNITNVITNSYLVTTICALSPILIPSVGLFILVKVMKTFQKEHETLETLSVYEKRPGQAQRFLARVNKNFRWPTSMPEYIRRGTFMDITDNDDEEFGLEVGLNYLFFYNALDNGEFAEHKNEWVTVHKQRAVQYGQMYDDDSLSYILEVMPGAVQLPVDQTKLPRNPPAKMVTVQRVNNGNDYKVRVRVRRPSDGSIVLLPYDFYDVQYNNKLYSCVVDTDVEAWTKIKETVHQIGLASLRTKTGLGPTLPTLDTRAPQTILPYYIRRTLGGKWGWSTHYKIAEGYGAPAVQYSACRMFDVSIGDNNNWTKWVQAKITVWENEPGDQVEYALVGNNVTDQLAYIHEPRNPLKFLDIGDEPRLTAFSNTCS</sequence>
<keyword evidence="1" id="KW-1133">Transmembrane helix</keyword>
<dbReference type="OrthoDB" id="2409391at2759"/>